<keyword evidence="3" id="KW-0804">Transcription</keyword>
<dbReference type="InterPro" id="IPR001647">
    <property type="entry name" value="HTH_TetR"/>
</dbReference>
<comment type="caution">
    <text evidence="5">The sequence shown here is derived from an EMBL/GenBank/DDBJ whole genome shotgun (WGS) entry which is preliminary data.</text>
</comment>
<gene>
    <name evidence="5" type="ORF">ATI14_5378</name>
</gene>
<protein>
    <submittedName>
        <fullName evidence="5">TetR family transcriptional regulator</fullName>
    </submittedName>
</protein>
<dbReference type="InterPro" id="IPR009057">
    <property type="entry name" value="Homeodomain-like_sf"/>
</dbReference>
<keyword evidence="6" id="KW-1185">Reference proteome</keyword>
<dbReference type="SUPFAM" id="SSF48498">
    <property type="entry name" value="Tetracyclin repressor-like, C-terminal domain"/>
    <property type="match status" value="1"/>
</dbReference>
<reference evidence="5 6" key="1">
    <citation type="submission" date="2017-11" db="EMBL/GenBank/DDBJ databases">
        <title>Genome sequencing of a diverse group of Pseudomonas species.</title>
        <authorList>
            <person name="Loper J."/>
        </authorList>
    </citation>
    <scope>NUCLEOTIDE SEQUENCE [LARGE SCALE GENOMIC DNA]</scope>
    <source>
        <strain evidence="5 6">NCPPB 2192</strain>
    </source>
</reference>
<keyword evidence="1" id="KW-0805">Transcription regulation</keyword>
<evidence type="ECO:0000256" key="3">
    <source>
        <dbReference type="ARBA" id="ARBA00023163"/>
    </source>
</evidence>
<evidence type="ECO:0000256" key="2">
    <source>
        <dbReference type="ARBA" id="ARBA00023125"/>
    </source>
</evidence>
<name>A0ABX4QN98_PSETO</name>
<dbReference type="InterPro" id="IPR036271">
    <property type="entry name" value="Tet_transcr_reg_TetR-rel_C_sf"/>
</dbReference>
<sequence length="203" mass="22175">MSKSMFPSTESIPSTMAKLRKVEDDVLIERLGQAFKDVGFEGASMAMLSSASGLTKSSLYHRFPNGKEQIAEEVLRHTRLFLDNEVFPILTGNLPAPVKMDLFTAAMSRVYLNGTESCLLNMLSPPRNQPNACGHAIADTFQRFLRGLASVAQEAGATNDSAQTRAEQVLIELQGALVVARGISDTRVFTRMLGRLPMIILKG</sequence>
<evidence type="ECO:0000256" key="1">
    <source>
        <dbReference type="ARBA" id="ARBA00023015"/>
    </source>
</evidence>
<evidence type="ECO:0000313" key="5">
    <source>
        <dbReference type="EMBL" id="PKA78281.1"/>
    </source>
</evidence>
<keyword evidence="2" id="KW-0238">DNA-binding</keyword>
<accession>A0ABX4QN98</accession>
<feature type="domain" description="HTH tetR-type" evidence="4">
    <location>
        <begin position="34"/>
        <end position="74"/>
    </location>
</feature>
<evidence type="ECO:0000313" key="6">
    <source>
        <dbReference type="Proteomes" id="UP000232891"/>
    </source>
</evidence>
<dbReference type="PANTHER" id="PTHR47506">
    <property type="entry name" value="TRANSCRIPTIONAL REGULATORY PROTEIN"/>
    <property type="match status" value="1"/>
</dbReference>
<dbReference type="Pfam" id="PF00440">
    <property type="entry name" value="TetR_N"/>
    <property type="match status" value="1"/>
</dbReference>
<dbReference type="Proteomes" id="UP000232891">
    <property type="component" value="Unassembled WGS sequence"/>
</dbReference>
<dbReference type="EMBL" id="PHHD01000001">
    <property type="protein sequence ID" value="PKA78281.1"/>
    <property type="molecule type" value="Genomic_DNA"/>
</dbReference>
<proteinExistence type="predicted"/>
<dbReference type="SUPFAM" id="SSF46689">
    <property type="entry name" value="Homeodomain-like"/>
    <property type="match status" value="1"/>
</dbReference>
<dbReference type="PANTHER" id="PTHR47506:SF7">
    <property type="entry name" value="TRANSCRIPTIONAL REGULATORY PROTEIN"/>
    <property type="match status" value="1"/>
</dbReference>
<evidence type="ECO:0000259" key="4">
    <source>
        <dbReference type="Pfam" id="PF00440"/>
    </source>
</evidence>
<dbReference type="Gene3D" id="1.10.357.10">
    <property type="entry name" value="Tetracycline Repressor, domain 2"/>
    <property type="match status" value="1"/>
</dbReference>
<organism evidence="5 6">
    <name type="scientific">Pseudomonas tolaasii NCPPB 2192</name>
    <dbReference type="NCBI Taxonomy" id="564423"/>
    <lineage>
        <taxon>Bacteria</taxon>
        <taxon>Pseudomonadati</taxon>
        <taxon>Pseudomonadota</taxon>
        <taxon>Gammaproteobacteria</taxon>
        <taxon>Pseudomonadales</taxon>
        <taxon>Pseudomonadaceae</taxon>
        <taxon>Pseudomonas</taxon>
    </lineage>
</organism>